<sequence>ELINKAILGSVAAPREWDLKPVQDRAQVLCKAADVISGPRRAEILAKTMIGQV</sequence>
<protein>
    <submittedName>
        <fullName evidence="1">(spotted green pufferfish) hypothetical protein</fullName>
    </submittedName>
</protein>
<reference evidence="1" key="1">
    <citation type="journal article" date="2004" name="Nature">
        <title>Genome duplication in the teleost fish Tetraodon nigroviridis reveals the early vertebrate proto-karyotype.</title>
        <authorList>
            <person name="Jaillon O."/>
            <person name="Aury J.-M."/>
            <person name="Brunet F."/>
            <person name="Petit J.-L."/>
            <person name="Stange-Thomann N."/>
            <person name="Mauceli E."/>
            <person name="Bouneau L."/>
            <person name="Fischer C."/>
            <person name="Ozouf-Costaz C."/>
            <person name="Bernot A."/>
            <person name="Nicaud S."/>
            <person name="Jaffe D."/>
            <person name="Fisher S."/>
            <person name="Lutfalla G."/>
            <person name="Dossat C."/>
            <person name="Segurens B."/>
            <person name="Dasilva C."/>
            <person name="Salanoubat M."/>
            <person name="Levy M."/>
            <person name="Boudet N."/>
            <person name="Castellano S."/>
            <person name="Anthouard V."/>
            <person name="Jubin C."/>
            <person name="Castelli V."/>
            <person name="Katinka M."/>
            <person name="Vacherie B."/>
            <person name="Biemont C."/>
            <person name="Skalli Z."/>
            <person name="Cattolico L."/>
            <person name="Poulain J."/>
            <person name="De Berardinis V."/>
            <person name="Cruaud C."/>
            <person name="Duprat S."/>
            <person name="Brottier P."/>
            <person name="Coutanceau J.-P."/>
            <person name="Gouzy J."/>
            <person name="Parra G."/>
            <person name="Lardier G."/>
            <person name="Chapple C."/>
            <person name="McKernan K.J."/>
            <person name="McEwan P."/>
            <person name="Bosak S."/>
            <person name="Kellis M."/>
            <person name="Volff J.-N."/>
            <person name="Guigo R."/>
            <person name="Zody M.C."/>
            <person name="Mesirov J."/>
            <person name="Lindblad-Toh K."/>
            <person name="Birren B."/>
            <person name="Nusbaum C."/>
            <person name="Kahn D."/>
            <person name="Robinson-Rechavi M."/>
            <person name="Laudet V."/>
            <person name="Schachter V."/>
            <person name="Quetier F."/>
            <person name="Saurin W."/>
            <person name="Scarpelli C."/>
            <person name="Wincker P."/>
            <person name="Lander E.S."/>
            <person name="Weissenbach J."/>
            <person name="Roest Crollius H."/>
        </authorList>
    </citation>
    <scope>NUCLEOTIDE SEQUENCE [LARGE SCALE GENOMIC DNA]</scope>
</reference>
<name>Q4RD30_TETNG</name>
<feature type="non-terminal residue" evidence="1">
    <location>
        <position position="1"/>
    </location>
</feature>
<dbReference type="GO" id="GO:0003842">
    <property type="term" value="F:L-glutamate gamma-semialdehyde dehydrogenase activity"/>
    <property type="evidence" value="ECO:0007669"/>
    <property type="project" value="TreeGrafter"/>
</dbReference>
<dbReference type="OrthoDB" id="5322683at2759"/>
<dbReference type="EMBL" id="CAAE01017478">
    <property type="protein sequence ID" value="CAG13702.1"/>
    <property type="molecule type" value="Genomic_DNA"/>
</dbReference>
<gene>
    <name evidence="1" type="ORF">GSTENG00036085001</name>
</gene>
<dbReference type="PANTHER" id="PTHR14516">
    <property type="entry name" value="1-PYRROLINE-5-CARBOXYLATE DEHYDROGENASE FAMILY MEMBER"/>
    <property type="match status" value="1"/>
</dbReference>
<comment type="caution">
    <text evidence="1">The sequence shown here is derived from an EMBL/GenBank/DDBJ whole genome shotgun (WGS) entry which is preliminary data.</text>
</comment>
<dbReference type="Gene3D" id="3.40.605.10">
    <property type="entry name" value="Aldehyde Dehydrogenase, Chain A, domain 1"/>
    <property type="match status" value="1"/>
</dbReference>
<reference evidence="1" key="2">
    <citation type="submission" date="2004-02" db="EMBL/GenBank/DDBJ databases">
        <authorList>
            <consortium name="Genoscope"/>
            <consortium name="Whitehead Institute Centre for Genome Research"/>
        </authorList>
    </citation>
    <scope>NUCLEOTIDE SEQUENCE</scope>
</reference>
<evidence type="ECO:0000313" key="1">
    <source>
        <dbReference type="EMBL" id="CAG13702.1"/>
    </source>
</evidence>
<feature type="non-terminal residue" evidence="1">
    <location>
        <position position="53"/>
    </location>
</feature>
<dbReference type="AlphaFoldDB" id="Q4RD30"/>
<dbReference type="KEGG" id="tng:GSTEN00036085G001"/>
<organism evidence="1">
    <name type="scientific">Tetraodon nigroviridis</name>
    <name type="common">Spotted green pufferfish</name>
    <name type="synonym">Chelonodon nigroviridis</name>
    <dbReference type="NCBI Taxonomy" id="99883"/>
    <lineage>
        <taxon>Eukaryota</taxon>
        <taxon>Metazoa</taxon>
        <taxon>Chordata</taxon>
        <taxon>Craniata</taxon>
        <taxon>Vertebrata</taxon>
        <taxon>Euteleostomi</taxon>
        <taxon>Actinopterygii</taxon>
        <taxon>Neopterygii</taxon>
        <taxon>Teleostei</taxon>
        <taxon>Neoteleostei</taxon>
        <taxon>Acanthomorphata</taxon>
        <taxon>Eupercaria</taxon>
        <taxon>Tetraodontiformes</taxon>
        <taxon>Tetradontoidea</taxon>
        <taxon>Tetraodontidae</taxon>
        <taxon>Tetraodon</taxon>
    </lineage>
</organism>
<dbReference type="InterPro" id="IPR016162">
    <property type="entry name" value="Ald_DH_N"/>
</dbReference>
<dbReference type="PANTHER" id="PTHR14516:SF3">
    <property type="entry name" value="DELTA-1-PYRROLINE-5-CARBOXYLATE DEHYDROGENASE, MITOCHONDRIAL"/>
    <property type="match status" value="1"/>
</dbReference>
<proteinExistence type="predicted"/>
<accession>Q4RD30</accession>